<dbReference type="EMBL" id="SRJD01000027">
    <property type="protein sequence ID" value="TGA96292.1"/>
    <property type="molecule type" value="Genomic_DNA"/>
</dbReference>
<dbReference type="AlphaFoldDB" id="A0A4Z0GJ41"/>
<gene>
    <name evidence="1" type="ORF">E4665_16085</name>
</gene>
<organism evidence="1 2">
    <name type="scientific">Sporolactobacillus shoreae</name>
    <dbReference type="NCBI Taxonomy" id="1465501"/>
    <lineage>
        <taxon>Bacteria</taxon>
        <taxon>Bacillati</taxon>
        <taxon>Bacillota</taxon>
        <taxon>Bacilli</taxon>
        <taxon>Bacillales</taxon>
        <taxon>Sporolactobacillaceae</taxon>
        <taxon>Sporolactobacillus</taxon>
    </lineage>
</organism>
<sequence length="192" mass="21905">MNVNALLEKQQLECTEGLNHLLIHIEASTISGIKNFRIDLSLPEGISALKNLNNWPENERHEVTIPEIHEDTDLIFELVTEGELPLGQLFIDVTSSYVLHGKLIKCKKHISLMIVSEEMSDQIVVDSEIVSRVAKLKNDFKQESEQYSFVILPAIRLITANGMYHLCHLFYHRMPNNVPINDNPIYHSIPPV</sequence>
<dbReference type="Proteomes" id="UP000298347">
    <property type="component" value="Unassembled WGS sequence"/>
</dbReference>
<evidence type="ECO:0000313" key="1">
    <source>
        <dbReference type="EMBL" id="TGA96292.1"/>
    </source>
</evidence>
<comment type="caution">
    <text evidence="1">The sequence shown here is derived from an EMBL/GenBank/DDBJ whole genome shotgun (WGS) entry which is preliminary data.</text>
</comment>
<reference evidence="1 2" key="1">
    <citation type="journal article" date="2015" name="Int. J. Syst. Evol. Microbiol.">
        <title>Sporolactobacillus shoreae sp. nov. and Sporolactobacillus spathodeae sp. nov., two spore-forming lactic acid bacteria isolated from tree barks in Thailand.</title>
        <authorList>
            <person name="Thamacharoensuk T."/>
            <person name="Kitahara M."/>
            <person name="Ohkuma M."/>
            <person name="Thongchul N."/>
            <person name="Tanasupawat S."/>
        </authorList>
    </citation>
    <scope>NUCLEOTIDE SEQUENCE [LARGE SCALE GENOMIC DNA]</scope>
    <source>
        <strain evidence="1 2">BK92</strain>
    </source>
</reference>
<proteinExistence type="predicted"/>
<accession>A0A4Z0GJ41</accession>
<keyword evidence="2" id="KW-1185">Reference proteome</keyword>
<dbReference type="RefSeq" id="WP_135349820.1">
    <property type="nucleotide sequence ID" value="NZ_SRJD01000027.1"/>
</dbReference>
<evidence type="ECO:0000313" key="2">
    <source>
        <dbReference type="Proteomes" id="UP000298347"/>
    </source>
</evidence>
<name>A0A4Z0GJ41_9BACL</name>
<dbReference type="OrthoDB" id="2603926at2"/>
<protein>
    <submittedName>
        <fullName evidence="1">Uncharacterized protein</fullName>
    </submittedName>
</protein>